<feature type="transmembrane region" description="Helical" evidence="2">
    <location>
        <begin position="239"/>
        <end position="257"/>
    </location>
</feature>
<feature type="compositionally biased region" description="Basic and acidic residues" evidence="1">
    <location>
        <begin position="81"/>
        <end position="99"/>
    </location>
</feature>
<name>A0AAD8XZT2_9STRA</name>
<feature type="compositionally biased region" description="Polar residues" evidence="1">
    <location>
        <begin position="181"/>
        <end position="198"/>
    </location>
</feature>
<sequence>MPNVPKFLRRGGNSSSSQDDDSASASDYHRYSSDQAAENDVQRTAVNRALNTLNSGNDDTVENTRAPIRVSFVPVTPQSDELGKEVESNATGHEVKQSHQKHVHEAENNTYEKADDDSSGAWWNLLSNKGSFDTTSVAVSPMKEPLGAAASNYIKKEKMLRKKAFNRAALGGSIQFDHTFSDESSPTSLPYRHQSSSWGAGLPSKQQDEDIPIEWTRQDSSYGAAISAFGWLPKRIRKLLESLFVVLAIAILVYVVVKIGAEISHTHSSASSGGDFDLDDDDHYIAHNNNNGGEDDVGDERFRFI</sequence>
<dbReference type="EMBL" id="JATAAI010000028">
    <property type="protein sequence ID" value="KAK1736793.1"/>
    <property type="molecule type" value="Genomic_DNA"/>
</dbReference>
<accession>A0AAD8XZT2</accession>
<feature type="compositionally biased region" description="Polar residues" evidence="1">
    <location>
        <begin position="42"/>
        <end position="58"/>
    </location>
</feature>
<evidence type="ECO:0000313" key="4">
    <source>
        <dbReference type="Proteomes" id="UP001224775"/>
    </source>
</evidence>
<keyword evidence="2" id="KW-0812">Transmembrane</keyword>
<dbReference type="AlphaFoldDB" id="A0AAD8XZT2"/>
<organism evidence="3 4">
    <name type="scientific">Skeletonema marinoi</name>
    <dbReference type="NCBI Taxonomy" id="267567"/>
    <lineage>
        <taxon>Eukaryota</taxon>
        <taxon>Sar</taxon>
        <taxon>Stramenopiles</taxon>
        <taxon>Ochrophyta</taxon>
        <taxon>Bacillariophyta</taxon>
        <taxon>Coscinodiscophyceae</taxon>
        <taxon>Thalassiosirophycidae</taxon>
        <taxon>Thalassiosirales</taxon>
        <taxon>Skeletonemataceae</taxon>
        <taxon>Skeletonema</taxon>
        <taxon>Skeletonema marinoi-dohrnii complex</taxon>
    </lineage>
</organism>
<evidence type="ECO:0000256" key="2">
    <source>
        <dbReference type="SAM" id="Phobius"/>
    </source>
</evidence>
<keyword evidence="2" id="KW-1133">Transmembrane helix</keyword>
<keyword evidence="2" id="KW-0472">Membrane</keyword>
<reference evidence="3" key="1">
    <citation type="submission" date="2023-06" db="EMBL/GenBank/DDBJ databases">
        <title>Survivors Of The Sea: Transcriptome response of Skeletonema marinoi to long-term dormancy.</title>
        <authorList>
            <person name="Pinder M.I.M."/>
            <person name="Kourtchenko O."/>
            <person name="Robertson E.K."/>
            <person name="Larsson T."/>
            <person name="Maumus F."/>
            <person name="Osuna-Cruz C.M."/>
            <person name="Vancaester E."/>
            <person name="Stenow R."/>
            <person name="Vandepoele K."/>
            <person name="Ploug H."/>
            <person name="Bruchert V."/>
            <person name="Godhe A."/>
            <person name="Topel M."/>
        </authorList>
    </citation>
    <scope>NUCLEOTIDE SEQUENCE</scope>
    <source>
        <strain evidence="3">R05AC</strain>
    </source>
</reference>
<proteinExistence type="predicted"/>
<gene>
    <name evidence="3" type="ORF">QTG54_012815</name>
</gene>
<feature type="region of interest" description="Disordered" evidence="1">
    <location>
        <begin position="181"/>
        <end position="206"/>
    </location>
</feature>
<feature type="region of interest" description="Disordered" evidence="1">
    <location>
        <begin position="1"/>
        <end position="99"/>
    </location>
</feature>
<protein>
    <submittedName>
        <fullName evidence="3">Uncharacterized protein</fullName>
    </submittedName>
</protein>
<keyword evidence="4" id="KW-1185">Reference proteome</keyword>
<comment type="caution">
    <text evidence="3">The sequence shown here is derived from an EMBL/GenBank/DDBJ whole genome shotgun (WGS) entry which is preliminary data.</text>
</comment>
<dbReference type="Proteomes" id="UP001224775">
    <property type="component" value="Unassembled WGS sequence"/>
</dbReference>
<evidence type="ECO:0000256" key="1">
    <source>
        <dbReference type="SAM" id="MobiDB-lite"/>
    </source>
</evidence>
<evidence type="ECO:0000313" key="3">
    <source>
        <dbReference type="EMBL" id="KAK1736793.1"/>
    </source>
</evidence>